<dbReference type="PANTHER" id="PTHR34404">
    <property type="entry name" value="REGULATORY PROTEIN, FMDB FAMILY"/>
    <property type="match status" value="1"/>
</dbReference>
<dbReference type="EMBL" id="VLLN01000005">
    <property type="protein sequence ID" value="TWJ26440.1"/>
    <property type="molecule type" value="Genomic_DNA"/>
</dbReference>
<dbReference type="OrthoDB" id="9806664at2"/>
<evidence type="ECO:0000313" key="2">
    <source>
        <dbReference type="EMBL" id="TWJ26440.1"/>
    </source>
</evidence>
<dbReference type="AlphaFoldDB" id="A0A562W863"/>
<dbReference type="RefSeq" id="WP_145019557.1">
    <property type="nucleotide sequence ID" value="NZ_VLLN01000005.1"/>
</dbReference>
<dbReference type="SMART" id="SM00834">
    <property type="entry name" value="CxxC_CXXC_SSSS"/>
    <property type="match status" value="1"/>
</dbReference>
<accession>A0A562W863</accession>
<evidence type="ECO:0000313" key="3">
    <source>
        <dbReference type="Proteomes" id="UP000319449"/>
    </source>
</evidence>
<dbReference type="PANTHER" id="PTHR34404:SF3">
    <property type="entry name" value="REGULATORY PROTEIN, FMDB FAMILY"/>
    <property type="match status" value="1"/>
</dbReference>
<comment type="caution">
    <text evidence="2">The sequence shown here is derived from an EMBL/GenBank/DDBJ whole genome shotgun (WGS) entry which is preliminary data.</text>
</comment>
<organism evidence="2 3">
    <name type="scientific">Geobacter argillaceus</name>
    <dbReference type="NCBI Taxonomy" id="345631"/>
    <lineage>
        <taxon>Bacteria</taxon>
        <taxon>Pseudomonadati</taxon>
        <taxon>Thermodesulfobacteriota</taxon>
        <taxon>Desulfuromonadia</taxon>
        <taxon>Geobacterales</taxon>
        <taxon>Geobacteraceae</taxon>
        <taxon>Geobacter</taxon>
    </lineage>
</organism>
<proteinExistence type="predicted"/>
<dbReference type="Pfam" id="PF09723">
    <property type="entry name" value="Zn_ribbon_8"/>
    <property type="match status" value="1"/>
</dbReference>
<sequence>MPVYEFYCADCHTIYNFLSRRVNIDKQPNCPKCGRPELSRQVSRFAISRGQKEEPGADGMPDIDEARLEKAMMGLAGEMEGMDENDPRQMARFMRRLSDATGMSLGSGFEEAMRRLEAGEDPEKLEEEMGELFSDDSMDNLFSREGIKGLTRKYTPPAHDDTLYLLS</sequence>
<protein>
    <submittedName>
        <fullName evidence="2">Putative FmdB family regulatory protein</fullName>
    </submittedName>
</protein>
<dbReference type="InterPro" id="IPR013429">
    <property type="entry name" value="Regulatory_FmdB_Zinc_ribbon"/>
</dbReference>
<dbReference type="Proteomes" id="UP000319449">
    <property type="component" value="Unassembled WGS sequence"/>
</dbReference>
<feature type="domain" description="Putative regulatory protein FmdB zinc ribbon" evidence="1">
    <location>
        <begin position="1"/>
        <end position="43"/>
    </location>
</feature>
<keyword evidence="3" id="KW-1185">Reference proteome</keyword>
<gene>
    <name evidence="2" type="ORF">JN12_01146</name>
</gene>
<name>A0A562W863_9BACT</name>
<reference evidence="2 3" key="1">
    <citation type="submission" date="2019-07" db="EMBL/GenBank/DDBJ databases">
        <title>Genomic Encyclopedia of Archaeal and Bacterial Type Strains, Phase II (KMG-II): from individual species to whole genera.</title>
        <authorList>
            <person name="Goeker M."/>
        </authorList>
    </citation>
    <scope>NUCLEOTIDE SEQUENCE [LARGE SCALE GENOMIC DNA]</scope>
    <source>
        <strain evidence="2 3">ATCC BAA-1139</strain>
    </source>
</reference>
<dbReference type="NCBIfam" id="TIGR02605">
    <property type="entry name" value="CxxC_CxxC_SSSS"/>
    <property type="match status" value="1"/>
</dbReference>
<evidence type="ECO:0000259" key="1">
    <source>
        <dbReference type="SMART" id="SM00834"/>
    </source>
</evidence>